<evidence type="ECO:0000256" key="1">
    <source>
        <dbReference type="SAM" id="MobiDB-lite"/>
    </source>
</evidence>
<dbReference type="InterPro" id="IPR013941">
    <property type="entry name" value="ZDS1_C"/>
</dbReference>
<dbReference type="GeneID" id="70232264"/>
<dbReference type="PANTHER" id="PTHR28089">
    <property type="entry name" value="PROTEIN ZDS1-RELATED"/>
    <property type="match status" value="1"/>
</dbReference>
<evidence type="ECO:0000313" key="4">
    <source>
        <dbReference type="Proteomes" id="UP000769157"/>
    </source>
</evidence>
<dbReference type="Proteomes" id="UP000769157">
    <property type="component" value="Unassembled WGS sequence"/>
</dbReference>
<dbReference type="InterPro" id="IPR040206">
    <property type="entry name" value="Zds1/2"/>
</dbReference>
<feature type="domain" description="Protein Zds1 C-terminal" evidence="2">
    <location>
        <begin position="520"/>
        <end position="572"/>
    </location>
</feature>
<sequence length="621" mass="69580">METRNVSKGSKGSRKSTQEELLAASHAVEQELNAVKALKRLSIGNSLNYDPDLPFNEAEKQDFDIIDIHNDKENETPSADDDLDQENVILDSNKFMWVPATAHPQLAPDKFRKHVQATVDEITSKLQRSSSSRSSLSYESRDPGSNSEWSTEPQISEHGLGRKPSIKQLTAELASLSQMAGLDDTDAVTLARTLSSSSRRIKENLDFESSLTRASSTSSAESDLSTPGTQLKRSKWTRYRKGSKSSRSSPNTSPNLTRSEPSPFSATKTETTPFSANYRPESLPPAAGKVPKSSLPPVPVEKNSPLPPLPTEKSPPAPASPVKSPPSTPDNHEERKSGRKSSWTWLGGKDKERDKYESKTEKERSPPNHTRNRHGTAVDVSPVESPQSILPSPPHEPEKEKEKEKKSLSGFFKLKKDKIKPLEKSTITELSSDSDNESITDKRLVNYRKKKEGVQTESELPVQQPRPSLERNEASPEDSPINAVSETIKQTLMSQKRNQKPNQPLKMTDSAFGFPLPPISPSTLVMLNHRYPIHVERAVYRLSHLKLSDPKRPLYQQVLLSNFMYAYLNLVNHTLFLQQQQEEILTQQQQVDEDQFGESVDEYAFNDVYGSGYNEELVYEH</sequence>
<dbReference type="AlphaFoldDB" id="A0A9P8PG06"/>
<dbReference type="Pfam" id="PF08632">
    <property type="entry name" value="Zds_C"/>
    <property type="match status" value="1"/>
</dbReference>
<feature type="region of interest" description="Disordered" evidence="1">
    <location>
        <begin position="1"/>
        <end position="21"/>
    </location>
</feature>
<feature type="compositionally biased region" description="Low complexity" evidence="1">
    <location>
        <begin position="208"/>
        <end position="225"/>
    </location>
</feature>
<dbReference type="EMBL" id="JAEUBE010000055">
    <property type="protein sequence ID" value="KAH3671593.1"/>
    <property type="molecule type" value="Genomic_DNA"/>
</dbReference>
<name>A0A9P8PG06_9ASCO</name>
<reference evidence="3" key="2">
    <citation type="submission" date="2021-01" db="EMBL/GenBank/DDBJ databases">
        <authorList>
            <person name="Schikora-Tamarit M.A."/>
        </authorList>
    </citation>
    <scope>NUCLEOTIDE SEQUENCE</scope>
    <source>
        <strain evidence="3">CBS6075</strain>
    </source>
</reference>
<evidence type="ECO:0000313" key="3">
    <source>
        <dbReference type="EMBL" id="KAH3671593.1"/>
    </source>
</evidence>
<dbReference type="GO" id="GO:0030010">
    <property type="term" value="P:establishment of cell polarity"/>
    <property type="evidence" value="ECO:0007669"/>
    <property type="project" value="TreeGrafter"/>
</dbReference>
<feature type="compositionally biased region" description="Polar residues" evidence="1">
    <location>
        <begin position="1"/>
        <end position="10"/>
    </location>
</feature>
<organism evidence="3 4">
    <name type="scientific">Ogataea philodendri</name>
    <dbReference type="NCBI Taxonomy" id="1378263"/>
    <lineage>
        <taxon>Eukaryota</taxon>
        <taxon>Fungi</taxon>
        <taxon>Dikarya</taxon>
        <taxon>Ascomycota</taxon>
        <taxon>Saccharomycotina</taxon>
        <taxon>Pichiomycetes</taxon>
        <taxon>Pichiales</taxon>
        <taxon>Pichiaceae</taxon>
        <taxon>Ogataea</taxon>
    </lineage>
</organism>
<feature type="compositionally biased region" description="Basic residues" evidence="1">
    <location>
        <begin position="232"/>
        <end position="244"/>
    </location>
</feature>
<dbReference type="GO" id="GO:0005737">
    <property type="term" value="C:cytoplasm"/>
    <property type="evidence" value="ECO:0007669"/>
    <property type="project" value="TreeGrafter"/>
</dbReference>
<keyword evidence="4" id="KW-1185">Reference proteome</keyword>
<dbReference type="GO" id="GO:0010971">
    <property type="term" value="P:positive regulation of G2/M transition of mitotic cell cycle"/>
    <property type="evidence" value="ECO:0007669"/>
    <property type="project" value="TreeGrafter"/>
</dbReference>
<accession>A0A9P8PG06</accession>
<protein>
    <recommendedName>
        <fullName evidence="2">Protein Zds1 C-terminal domain-containing protein</fullName>
    </recommendedName>
</protein>
<feature type="compositionally biased region" description="Polar residues" evidence="1">
    <location>
        <begin position="143"/>
        <end position="154"/>
    </location>
</feature>
<evidence type="ECO:0000259" key="2">
    <source>
        <dbReference type="SMART" id="SM01327"/>
    </source>
</evidence>
<feature type="compositionally biased region" description="Basic and acidic residues" evidence="1">
    <location>
        <begin position="348"/>
        <end position="366"/>
    </location>
</feature>
<reference evidence="3" key="1">
    <citation type="journal article" date="2021" name="Open Biol.">
        <title>Shared evolutionary footprints suggest mitochondrial oxidative damage underlies multiple complex I losses in fungi.</title>
        <authorList>
            <person name="Schikora-Tamarit M.A."/>
            <person name="Marcet-Houben M."/>
            <person name="Nosek J."/>
            <person name="Gabaldon T."/>
        </authorList>
    </citation>
    <scope>NUCLEOTIDE SEQUENCE</scope>
    <source>
        <strain evidence="3">CBS6075</strain>
    </source>
</reference>
<feature type="region of interest" description="Disordered" evidence="1">
    <location>
        <begin position="208"/>
        <end position="482"/>
    </location>
</feature>
<comment type="caution">
    <text evidence="3">The sequence shown here is derived from an EMBL/GenBank/DDBJ whole genome shotgun (WGS) entry which is preliminary data.</text>
</comment>
<dbReference type="PANTHER" id="PTHR28089:SF1">
    <property type="entry name" value="PROTEIN ZDS1-RELATED"/>
    <property type="match status" value="1"/>
</dbReference>
<dbReference type="OrthoDB" id="5589766at2759"/>
<dbReference type="SMART" id="SM01327">
    <property type="entry name" value="Zds_C"/>
    <property type="match status" value="1"/>
</dbReference>
<proteinExistence type="predicted"/>
<feature type="compositionally biased region" description="Basic and acidic residues" evidence="1">
    <location>
        <begin position="395"/>
        <end position="407"/>
    </location>
</feature>
<feature type="compositionally biased region" description="Low complexity" evidence="1">
    <location>
        <begin position="245"/>
        <end position="257"/>
    </location>
</feature>
<feature type="region of interest" description="Disordered" evidence="1">
    <location>
        <begin position="123"/>
        <end position="163"/>
    </location>
</feature>
<feature type="compositionally biased region" description="Low complexity" evidence="1">
    <location>
        <begin position="128"/>
        <end position="138"/>
    </location>
</feature>
<dbReference type="RefSeq" id="XP_046064769.1">
    <property type="nucleotide sequence ID" value="XM_046203906.1"/>
</dbReference>
<feature type="compositionally biased region" description="Polar residues" evidence="1">
    <location>
        <begin position="258"/>
        <end position="275"/>
    </location>
</feature>
<gene>
    <name evidence="3" type="ORF">OGAPHI_000296</name>
</gene>
<feature type="compositionally biased region" description="Pro residues" evidence="1">
    <location>
        <begin position="294"/>
        <end position="328"/>
    </location>
</feature>